<dbReference type="VEuPathDB" id="CryptoDB:Vbra_15751"/>
<dbReference type="Proteomes" id="UP000041254">
    <property type="component" value="Unassembled WGS sequence"/>
</dbReference>
<evidence type="ECO:0000313" key="3">
    <source>
        <dbReference type="Proteomes" id="UP000041254"/>
    </source>
</evidence>
<proteinExistence type="predicted"/>
<keyword evidence="1" id="KW-0732">Signal</keyword>
<reference evidence="2 3" key="1">
    <citation type="submission" date="2014-11" db="EMBL/GenBank/DDBJ databases">
        <authorList>
            <person name="Zhu J."/>
            <person name="Qi W."/>
            <person name="Song R."/>
        </authorList>
    </citation>
    <scope>NUCLEOTIDE SEQUENCE [LARGE SCALE GENOMIC DNA]</scope>
</reference>
<dbReference type="InParanoid" id="A0A0G4FMM2"/>
<keyword evidence="3" id="KW-1185">Reference proteome</keyword>
<feature type="chain" id="PRO_5005188987" description="LRAT domain-containing protein" evidence="1">
    <location>
        <begin position="24"/>
        <end position="188"/>
    </location>
</feature>
<evidence type="ECO:0000256" key="1">
    <source>
        <dbReference type="SAM" id="SignalP"/>
    </source>
</evidence>
<dbReference type="EMBL" id="CDMY01000466">
    <property type="protein sequence ID" value="CEM15488.1"/>
    <property type="molecule type" value="Genomic_DNA"/>
</dbReference>
<name>A0A0G4FMM2_VITBC</name>
<accession>A0A0G4FMM2</accession>
<gene>
    <name evidence="2" type="ORF">Vbra_15751</name>
</gene>
<dbReference type="AlphaFoldDB" id="A0A0G4FMM2"/>
<evidence type="ECO:0008006" key="4">
    <source>
        <dbReference type="Google" id="ProtNLM"/>
    </source>
</evidence>
<protein>
    <recommendedName>
        <fullName evidence="4">LRAT domain-containing protein</fullName>
    </recommendedName>
</protein>
<organism evidence="2 3">
    <name type="scientific">Vitrella brassicaformis (strain CCMP3155)</name>
    <dbReference type="NCBI Taxonomy" id="1169540"/>
    <lineage>
        <taxon>Eukaryota</taxon>
        <taxon>Sar</taxon>
        <taxon>Alveolata</taxon>
        <taxon>Colpodellida</taxon>
        <taxon>Vitrellaceae</taxon>
        <taxon>Vitrella</taxon>
    </lineage>
</organism>
<feature type="signal peptide" evidence="1">
    <location>
        <begin position="1"/>
        <end position="23"/>
    </location>
</feature>
<evidence type="ECO:0000313" key="2">
    <source>
        <dbReference type="EMBL" id="CEM15488.1"/>
    </source>
</evidence>
<sequence length="188" mass="21418">MSQLLPLAPLGLIGALRLMRTSGTLVISSEVAARRDQWCYNLRVLAAPILIDDTDWLGGVLKASPTLLYNALTPVRWSTKGYEYIDHHWVQAELSDGGIITVDKTYTGNIHIRHYTSVKPLRLRMEKHNVMMTSVWLASEICEQPIQIDTLIRVAEAFPNEYRLLDDNCKHLSEAIAKCFHLKTFTRR</sequence>